<dbReference type="EMBL" id="AP025285">
    <property type="protein sequence ID" value="BDC90579.1"/>
    <property type="molecule type" value="Genomic_DNA"/>
</dbReference>
<evidence type="ECO:0000256" key="1">
    <source>
        <dbReference type="ARBA" id="ARBA00008213"/>
    </source>
</evidence>
<dbReference type="FunFam" id="1.10.287.180:FF:000001">
    <property type="entry name" value="Transcription elongation factor GreA"/>
    <property type="match status" value="1"/>
</dbReference>
<dbReference type="NCBIfam" id="TIGR01462">
    <property type="entry name" value="greA"/>
    <property type="match status" value="1"/>
</dbReference>
<evidence type="ECO:0000256" key="4">
    <source>
        <dbReference type="ARBA" id="ARBA00023125"/>
    </source>
</evidence>
<gene>
    <name evidence="8 12" type="primary">greA</name>
    <name evidence="12" type="ORF">ATTO_04510</name>
</gene>
<comment type="function">
    <text evidence="6 8 9">Necessary for efficient RNA polymerase transcription elongation past template-encoded arresting sites. The arresting sites in DNA have the property of trapping a certain fraction of elongating RNA polymerases that pass through, resulting in locked ternary complexes. Cleavage of the nascent transcript by cleavage factors such as GreA or GreB allows the resumption of elongation from the new 3'terminus. GreA releases sequences of 2 to 3 nucleotides.</text>
</comment>
<dbReference type="SUPFAM" id="SSF54534">
    <property type="entry name" value="FKBP-like"/>
    <property type="match status" value="1"/>
</dbReference>
<evidence type="ECO:0000256" key="8">
    <source>
        <dbReference type="HAMAP-Rule" id="MF_00105"/>
    </source>
</evidence>
<keyword evidence="12" id="KW-0251">Elongation factor</keyword>
<dbReference type="NCBIfam" id="NF001263">
    <property type="entry name" value="PRK00226.1-4"/>
    <property type="match status" value="1"/>
</dbReference>
<dbReference type="PROSITE" id="PS00829">
    <property type="entry name" value="GREAB_1"/>
    <property type="match status" value="1"/>
</dbReference>
<dbReference type="InterPro" id="IPR036805">
    <property type="entry name" value="Tscrpt_elong_fac_GreA/B_N_sf"/>
</dbReference>
<dbReference type="PANTHER" id="PTHR30437">
    <property type="entry name" value="TRANSCRIPTION ELONGATION FACTOR GREA"/>
    <property type="match status" value="1"/>
</dbReference>
<evidence type="ECO:0000256" key="2">
    <source>
        <dbReference type="ARBA" id="ARBA00013729"/>
    </source>
</evidence>
<evidence type="ECO:0000259" key="10">
    <source>
        <dbReference type="Pfam" id="PF01272"/>
    </source>
</evidence>
<dbReference type="InterPro" id="IPR028624">
    <property type="entry name" value="Tscrpt_elong_fac_GreA/B"/>
</dbReference>
<accession>A0AAU9D2G3</accession>
<dbReference type="PANTHER" id="PTHR30437:SF4">
    <property type="entry name" value="TRANSCRIPTION ELONGATION FACTOR GREA"/>
    <property type="match status" value="1"/>
</dbReference>
<dbReference type="InterPro" id="IPR001437">
    <property type="entry name" value="Tscrpt_elong_fac_GreA/B_C"/>
</dbReference>
<dbReference type="Pfam" id="PF01272">
    <property type="entry name" value="GreA_GreB"/>
    <property type="match status" value="1"/>
</dbReference>
<reference evidence="12" key="1">
    <citation type="submission" date="2021-11" db="EMBL/GenBank/DDBJ databases">
        <title>Complete genome sequence of Atopobiaceae bacterium TOC12.</title>
        <authorList>
            <person name="Morinaga K."/>
            <person name="Kusada H."/>
            <person name="Tamaki H."/>
        </authorList>
    </citation>
    <scope>NUCLEOTIDE SEQUENCE</scope>
    <source>
        <strain evidence="12">TOC12</strain>
    </source>
</reference>
<keyword evidence="4 8" id="KW-0238">DNA-binding</keyword>
<dbReference type="GO" id="GO:0003746">
    <property type="term" value="F:translation elongation factor activity"/>
    <property type="evidence" value="ECO:0007669"/>
    <property type="project" value="UniProtKB-KW"/>
</dbReference>
<sequence>MPVATSQVQLTPEGRQKLVDELAWREGEHAKEITEAIKTAKDFGDLSENAEYDAAKEEQARNEARCNEIRQILANAITIESSALGDMVSIGSKVTVLDKDSGKTLTLAIVGTTETNSLEHKISTESPVGAALLGHSKGETVTVTSPNGMTRTYQIDDIERL</sequence>
<evidence type="ECO:0000256" key="6">
    <source>
        <dbReference type="ARBA" id="ARBA00024916"/>
    </source>
</evidence>
<dbReference type="SUPFAM" id="SSF46557">
    <property type="entry name" value="GreA transcript cleavage protein, N-terminal domain"/>
    <property type="match status" value="1"/>
</dbReference>
<dbReference type="InterPro" id="IPR022691">
    <property type="entry name" value="Tscrpt_elong_fac_GreA/B_N"/>
</dbReference>
<protein>
    <recommendedName>
        <fullName evidence="2 8">Transcription elongation factor GreA</fullName>
    </recommendedName>
    <alternativeName>
        <fullName evidence="7 8">Transcript cleavage factor GreA</fullName>
    </alternativeName>
</protein>
<evidence type="ECO:0000256" key="3">
    <source>
        <dbReference type="ARBA" id="ARBA00023015"/>
    </source>
</evidence>
<dbReference type="Pfam" id="PF03449">
    <property type="entry name" value="GreA_GreB_N"/>
    <property type="match status" value="1"/>
</dbReference>
<dbReference type="PIRSF" id="PIRSF006092">
    <property type="entry name" value="GreA_GreB"/>
    <property type="match status" value="1"/>
</dbReference>
<dbReference type="InterPro" id="IPR018151">
    <property type="entry name" value="TF_GreA/GreB_CS"/>
</dbReference>
<dbReference type="GO" id="GO:0006354">
    <property type="term" value="P:DNA-templated transcription elongation"/>
    <property type="evidence" value="ECO:0007669"/>
    <property type="project" value="TreeGrafter"/>
</dbReference>
<name>A0AAU9D2G3_9ACTN</name>
<dbReference type="HAMAP" id="MF_00105">
    <property type="entry name" value="GreA_GreB"/>
    <property type="match status" value="1"/>
</dbReference>
<evidence type="ECO:0000256" key="9">
    <source>
        <dbReference type="RuleBase" id="RU000556"/>
    </source>
</evidence>
<keyword evidence="3 8" id="KW-0805">Transcription regulation</keyword>
<keyword evidence="5 8" id="KW-0804">Transcription</keyword>
<dbReference type="Proteomes" id="UP001431186">
    <property type="component" value="Chromosome"/>
</dbReference>
<dbReference type="InterPro" id="IPR036953">
    <property type="entry name" value="GreA/GreB_C_sf"/>
</dbReference>
<proteinExistence type="inferred from homology"/>
<dbReference type="InterPro" id="IPR023459">
    <property type="entry name" value="Tscrpt_elong_fac_GreA/B_fam"/>
</dbReference>
<dbReference type="InterPro" id="IPR006359">
    <property type="entry name" value="Tscrpt_elong_fac_GreA"/>
</dbReference>
<organism evidence="12 13">
    <name type="scientific">Leptogranulimonas caecicola</name>
    <dbReference type="NCBI Taxonomy" id="2894156"/>
    <lineage>
        <taxon>Bacteria</taxon>
        <taxon>Bacillati</taxon>
        <taxon>Actinomycetota</taxon>
        <taxon>Coriobacteriia</taxon>
        <taxon>Coriobacteriales</taxon>
        <taxon>Kribbibacteriaceae</taxon>
        <taxon>Leptogranulimonas</taxon>
    </lineage>
</organism>
<feature type="domain" description="Transcription elongation factor GreA/GreB N-terminal" evidence="11">
    <location>
        <begin position="9"/>
        <end position="76"/>
    </location>
</feature>
<comment type="similarity">
    <text evidence="1 8 9">Belongs to the GreA/GreB family.</text>
</comment>
<keyword evidence="12" id="KW-0648">Protein biosynthesis</keyword>
<dbReference type="KEGG" id="lcal:ATTO_04510"/>
<dbReference type="Gene3D" id="1.10.287.180">
    <property type="entry name" value="Transcription elongation factor, GreA/GreB, N-terminal domain"/>
    <property type="match status" value="1"/>
</dbReference>
<dbReference type="AlphaFoldDB" id="A0AAU9D2G3"/>
<evidence type="ECO:0000256" key="7">
    <source>
        <dbReference type="ARBA" id="ARBA00030776"/>
    </source>
</evidence>
<keyword evidence="13" id="KW-1185">Reference proteome</keyword>
<evidence type="ECO:0000313" key="12">
    <source>
        <dbReference type="EMBL" id="BDC90579.1"/>
    </source>
</evidence>
<evidence type="ECO:0000313" key="13">
    <source>
        <dbReference type="Proteomes" id="UP001431186"/>
    </source>
</evidence>
<dbReference type="Gene3D" id="3.10.50.30">
    <property type="entry name" value="Transcription elongation factor, GreA/GreB, C-terminal domain"/>
    <property type="match status" value="1"/>
</dbReference>
<evidence type="ECO:0000259" key="11">
    <source>
        <dbReference type="Pfam" id="PF03449"/>
    </source>
</evidence>
<dbReference type="GO" id="GO:0070063">
    <property type="term" value="F:RNA polymerase binding"/>
    <property type="evidence" value="ECO:0007669"/>
    <property type="project" value="InterPro"/>
</dbReference>
<dbReference type="PROSITE" id="PS00830">
    <property type="entry name" value="GREAB_2"/>
    <property type="match status" value="1"/>
</dbReference>
<feature type="domain" description="Transcription elongation factor GreA/GreB C-terminal" evidence="10">
    <location>
        <begin position="86"/>
        <end position="159"/>
    </location>
</feature>
<dbReference type="GO" id="GO:0003677">
    <property type="term" value="F:DNA binding"/>
    <property type="evidence" value="ECO:0007669"/>
    <property type="project" value="UniProtKB-UniRule"/>
</dbReference>
<evidence type="ECO:0000256" key="5">
    <source>
        <dbReference type="ARBA" id="ARBA00023163"/>
    </source>
</evidence>
<dbReference type="GO" id="GO:0032784">
    <property type="term" value="P:regulation of DNA-templated transcription elongation"/>
    <property type="evidence" value="ECO:0007669"/>
    <property type="project" value="UniProtKB-UniRule"/>
</dbReference>